<dbReference type="SMR" id="A0A1I7SS84"/>
<evidence type="ECO:0000256" key="1">
    <source>
        <dbReference type="ARBA" id="ARBA00004477"/>
    </source>
</evidence>
<dbReference type="OrthoDB" id="540503at2759"/>
<evidence type="ECO:0000256" key="4">
    <source>
        <dbReference type="ARBA" id="ARBA00012530"/>
    </source>
</evidence>
<sequence length="304" mass="34992">MFSLELYNVKAPNKSHILIEDVSPNDNIKSIKAKLSSKKHLSVERIALRLGPKEKTLNDEELVSNLKLSNGSALYYRDLGPQIGWKTVFLFEYAGPLFVYPIFYLRPSFIYGNLVSKPVHHAVTLALICHSFHYIKRLYETQFVHRFSNGTMPFTNLFKNCSYYWGFAAFISYFINHPLYTPPVLGDLQLYGGVAAFALCELGNFSIHLLLRNLRPEGTKERKIPYPDSNPFTNLYNLVSCPNYTYEVGSWIAFSVFTQSLPALLFTTAGFIQMKIWADGKHRNYKKEFPNYPKNRKPIIPFLC</sequence>
<dbReference type="InterPro" id="IPR001104">
    <property type="entry name" value="3-oxo-5_a-steroid_4-DH_C"/>
</dbReference>
<evidence type="ECO:0000256" key="2">
    <source>
        <dbReference type="ARBA" id="ARBA00005194"/>
    </source>
</evidence>
<evidence type="ECO:0000256" key="5">
    <source>
        <dbReference type="ARBA" id="ARBA00022516"/>
    </source>
</evidence>
<dbReference type="GO" id="GO:0102758">
    <property type="term" value="F:very-long-chain enoyl-CoA reductase activity"/>
    <property type="evidence" value="ECO:0007669"/>
    <property type="project" value="UniProtKB-EC"/>
</dbReference>
<comment type="similarity">
    <text evidence="3">Belongs to the steroid 5-alpha reductase family.</text>
</comment>
<comment type="function">
    <text evidence="16">Catalyzes the last of the four reactions of the long-chain fatty acids elongation cycle. This endoplasmic reticulum-bound enzymatic process, allows the addition of 2 carbons to the chain of long- and very long-chain fatty acids/VLCFAs per cycle. This enzyme reduces the trans-2,3-enoyl-CoA fatty acid intermediate to an acyl-CoA that can be further elongated by entering a new cycle of elongation. Thereby, it participates in the production of VLCFAs of different chain lengths that are involved in multiple biological processes as precursors of membrane lipids and lipid mediators.</text>
</comment>
<evidence type="ECO:0000256" key="12">
    <source>
        <dbReference type="ARBA" id="ARBA00023098"/>
    </source>
</evidence>
<evidence type="ECO:0000313" key="20">
    <source>
        <dbReference type="EMBL" id="CAG9097930.1"/>
    </source>
</evidence>
<dbReference type="Proteomes" id="UP000095284">
    <property type="component" value="Unplaced"/>
</dbReference>
<keyword evidence="14" id="KW-0275">Fatty acid biosynthesis</keyword>
<protein>
    <recommendedName>
        <fullName evidence="4">very-long-chain enoyl-CoA reductase</fullName>
        <ecNumber evidence="4">1.3.1.93</ecNumber>
    </recommendedName>
</protein>
<dbReference type="EC" id="1.3.1.93" evidence="4"/>
<dbReference type="WBParaSite" id="BXY_1590100.1">
    <property type="protein sequence ID" value="BXY_1590100.1"/>
    <property type="gene ID" value="BXY_1590100"/>
</dbReference>
<reference evidence="23" key="1">
    <citation type="submission" date="2016-11" db="UniProtKB">
        <authorList>
            <consortium name="WormBaseParasite"/>
        </authorList>
    </citation>
    <scope>IDENTIFICATION</scope>
</reference>
<evidence type="ECO:0000256" key="14">
    <source>
        <dbReference type="ARBA" id="ARBA00023160"/>
    </source>
</evidence>
<keyword evidence="22" id="KW-1185">Reference proteome</keyword>
<keyword evidence="10" id="KW-1133">Transmembrane helix</keyword>
<keyword evidence="11" id="KW-0560">Oxidoreductase</keyword>
<dbReference type="Pfam" id="PF02544">
    <property type="entry name" value="Steroid_dh"/>
    <property type="match status" value="1"/>
</dbReference>
<evidence type="ECO:0000259" key="18">
    <source>
        <dbReference type="Pfam" id="PF21696"/>
    </source>
</evidence>
<keyword evidence="6" id="KW-0812">Transmembrane</keyword>
<evidence type="ECO:0000256" key="8">
    <source>
        <dbReference type="ARBA" id="ARBA00022832"/>
    </source>
</evidence>
<gene>
    <name evidence="19" type="ORF">BXYJ_LOCUS4202</name>
</gene>
<evidence type="ECO:0000313" key="19">
    <source>
        <dbReference type="EMBL" id="CAD5215783.1"/>
    </source>
</evidence>
<dbReference type="PANTHER" id="PTHR10556">
    <property type="entry name" value="3-OXO-5-ALPHA-STEROID 4-DEHYDROGENASE"/>
    <property type="match status" value="1"/>
</dbReference>
<keyword evidence="9" id="KW-0521">NADP</keyword>
<evidence type="ECO:0000259" key="17">
    <source>
        <dbReference type="Pfam" id="PF02544"/>
    </source>
</evidence>
<evidence type="ECO:0000313" key="22">
    <source>
        <dbReference type="Proteomes" id="UP000659654"/>
    </source>
</evidence>
<evidence type="ECO:0000256" key="3">
    <source>
        <dbReference type="ARBA" id="ARBA00007742"/>
    </source>
</evidence>
<keyword evidence="5" id="KW-0444">Lipid biosynthesis</keyword>
<evidence type="ECO:0000313" key="21">
    <source>
        <dbReference type="Proteomes" id="UP000095284"/>
    </source>
</evidence>
<evidence type="ECO:0000256" key="13">
    <source>
        <dbReference type="ARBA" id="ARBA00023136"/>
    </source>
</evidence>
<comment type="subcellular location">
    <subcellularLocation>
        <location evidence="1">Endoplasmic reticulum membrane</location>
        <topology evidence="1">Multi-pass membrane protein</topology>
    </subcellularLocation>
</comment>
<evidence type="ECO:0000256" key="10">
    <source>
        <dbReference type="ARBA" id="ARBA00022989"/>
    </source>
</evidence>
<evidence type="ECO:0000256" key="9">
    <source>
        <dbReference type="ARBA" id="ARBA00022857"/>
    </source>
</evidence>
<dbReference type="Proteomes" id="UP000659654">
    <property type="component" value="Unassembled WGS sequence"/>
</dbReference>
<dbReference type="Pfam" id="PF21696">
    <property type="entry name" value="TECR_N"/>
    <property type="match status" value="1"/>
</dbReference>
<dbReference type="PROSITE" id="PS50244">
    <property type="entry name" value="S5A_REDUCTASE"/>
    <property type="match status" value="1"/>
</dbReference>
<evidence type="ECO:0000256" key="6">
    <source>
        <dbReference type="ARBA" id="ARBA00022692"/>
    </source>
</evidence>
<evidence type="ECO:0000313" key="23">
    <source>
        <dbReference type="WBParaSite" id="BXY_1590100.1"/>
    </source>
</evidence>
<evidence type="ECO:0000256" key="11">
    <source>
        <dbReference type="ARBA" id="ARBA00023002"/>
    </source>
</evidence>
<keyword evidence="12" id="KW-0443">Lipid metabolism</keyword>
<name>A0A1I7SS84_BURXY</name>
<dbReference type="PANTHER" id="PTHR10556:SF28">
    <property type="entry name" value="VERY-LONG-CHAIN ENOYL-COA REDUCTASE"/>
    <property type="match status" value="1"/>
</dbReference>
<accession>A0A1I7SS84</accession>
<feature type="domain" description="TECR-like N-terminal" evidence="18">
    <location>
        <begin position="16"/>
        <end position="78"/>
    </location>
</feature>
<dbReference type="SUPFAM" id="SSF54236">
    <property type="entry name" value="Ubiquitin-like"/>
    <property type="match status" value="1"/>
</dbReference>
<dbReference type="GO" id="GO:0042761">
    <property type="term" value="P:very long-chain fatty acid biosynthetic process"/>
    <property type="evidence" value="ECO:0007669"/>
    <property type="project" value="TreeGrafter"/>
</dbReference>
<dbReference type="Proteomes" id="UP000582659">
    <property type="component" value="Unassembled WGS sequence"/>
</dbReference>
<dbReference type="InterPro" id="IPR039357">
    <property type="entry name" value="SRD5A/TECR"/>
</dbReference>
<dbReference type="EMBL" id="CAJFCV020000002">
    <property type="protein sequence ID" value="CAG9097930.1"/>
    <property type="molecule type" value="Genomic_DNA"/>
</dbReference>
<feature type="domain" description="3-oxo-5-alpha-steroid 4-dehydrogenase C-terminal" evidence="17">
    <location>
        <begin position="151"/>
        <end position="303"/>
    </location>
</feature>
<dbReference type="InterPro" id="IPR029071">
    <property type="entry name" value="Ubiquitin-like_domsf"/>
</dbReference>
<evidence type="ECO:0000256" key="15">
    <source>
        <dbReference type="ARBA" id="ARBA00051495"/>
    </source>
</evidence>
<comment type="pathway">
    <text evidence="2">Lipid metabolism; fatty acid biosynthesis.</text>
</comment>
<dbReference type="AlphaFoldDB" id="A0A1I7SS84"/>
<comment type="catalytic activity">
    <reaction evidence="15">
        <text>a very-long-chain 2,3-saturated fatty acyl-CoA + NADP(+) = a very-long-chain (2E)-enoyl-CoA + NADPH + H(+)</text>
        <dbReference type="Rhea" id="RHEA:14473"/>
        <dbReference type="ChEBI" id="CHEBI:15378"/>
        <dbReference type="ChEBI" id="CHEBI:57783"/>
        <dbReference type="ChEBI" id="CHEBI:58349"/>
        <dbReference type="ChEBI" id="CHEBI:83724"/>
        <dbReference type="ChEBI" id="CHEBI:83728"/>
        <dbReference type="EC" id="1.3.1.93"/>
    </reaction>
</comment>
<reference evidence="20" key="2">
    <citation type="submission" date="2020-08" db="EMBL/GenBank/DDBJ databases">
        <authorList>
            <person name="Kikuchi T."/>
        </authorList>
    </citation>
    <scope>NUCLEOTIDE SEQUENCE</scope>
    <source>
        <strain evidence="19">Ka4C1</strain>
    </source>
</reference>
<dbReference type="eggNOG" id="KOG1639">
    <property type="taxonomic scope" value="Eukaryota"/>
</dbReference>
<evidence type="ECO:0000256" key="7">
    <source>
        <dbReference type="ARBA" id="ARBA00022824"/>
    </source>
</evidence>
<dbReference type="Gene3D" id="3.10.20.90">
    <property type="entry name" value="Phosphatidylinositol 3-kinase Catalytic Subunit, Chain A, domain 1"/>
    <property type="match status" value="1"/>
</dbReference>
<proteinExistence type="inferred from homology"/>
<keyword evidence="13" id="KW-0472">Membrane</keyword>
<evidence type="ECO:0000256" key="16">
    <source>
        <dbReference type="ARBA" id="ARBA00058640"/>
    </source>
</evidence>
<dbReference type="FunFam" id="1.20.120.1630:FF:000010">
    <property type="entry name" value="Steroid alpha reductase family protein"/>
    <property type="match status" value="1"/>
</dbReference>
<keyword evidence="7" id="KW-0256">Endoplasmic reticulum</keyword>
<keyword evidence="8" id="KW-0276">Fatty acid metabolism</keyword>
<dbReference type="Gene3D" id="1.20.120.1630">
    <property type="match status" value="1"/>
</dbReference>
<dbReference type="InterPro" id="IPR049127">
    <property type="entry name" value="TECR-like_N"/>
</dbReference>
<dbReference type="GO" id="GO:0005789">
    <property type="term" value="C:endoplasmic reticulum membrane"/>
    <property type="evidence" value="ECO:0007669"/>
    <property type="project" value="UniProtKB-SubCell"/>
</dbReference>
<dbReference type="EMBL" id="CAJFDI010000002">
    <property type="protein sequence ID" value="CAD5215783.1"/>
    <property type="molecule type" value="Genomic_DNA"/>
</dbReference>
<organism evidence="21 23">
    <name type="scientific">Bursaphelenchus xylophilus</name>
    <name type="common">Pinewood nematode worm</name>
    <name type="synonym">Aphelenchoides xylophilus</name>
    <dbReference type="NCBI Taxonomy" id="6326"/>
    <lineage>
        <taxon>Eukaryota</taxon>
        <taxon>Metazoa</taxon>
        <taxon>Ecdysozoa</taxon>
        <taxon>Nematoda</taxon>
        <taxon>Chromadorea</taxon>
        <taxon>Rhabditida</taxon>
        <taxon>Tylenchina</taxon>
        <taxon>Tylenchomorpha</taxon>
        <taxon>Aphelenchoidea</taxon>
        <taxon>Aphelenchoididae</taxon>
        <taxon>Bursaphelenchus</taxon>
    </lineage>
</organism>